<organism evidence="3 4">
    <name type="scientific">Blepharisma stoltei</name>
    <dbReference type="NCBI Taxonomy" id="1481888"/>
    <lineage>
        <taxon>Eukaryota</taxon>
        <taxon>Sar</taxon>
        <taxon>Alveolata</taxon>
        <taxon>Ciliophora</taxon>
        <taxon>Postciliodesmatophora</taxon>
        <taxon>Heterotrichea</taxon>
        <taxon>Heterotrichida</taxon>
        <taxon>Blepharismidae</taxon>
        <taxon>Blepharisma</taxon>
    </lineage>
</organism>
<sequence>MVWKVWLYICFAMASAHKAVSAIYITINTIENAQMLARGLVENQLAACVNIIPGIQSIYKWEGVINQDQELLLMAKTRTELIDELTSWVKRNHPYQVCEVISVPITGGNLDYIQFLLNNTKDASIE</sequence>
<comment type="similarity">
    <text evidence="1">Belongs to the CutA family.</text>
</comment>
<accession>A0AAU9J2S5</accession>
<keyword evidence="4" id="KW-1185">Reference proteome</keyword>
<reference evidence="3" key="1">
    <citation type="submission" date="2021-09" db="EMBL/GenBank/DDBJ databases">
        <authorList>
            <consortium name="AG Swart"/>
            <person name="Singh M."/>
            <person name="Singh A."/>
            <person name="Seah K."/>
            <person name="Emmerich C."/>
        </authorList>
    </citation>
    <scope>NUCLEOTIDE SEQUENCE</scope>
    <source>
        <strain evidence="3">ATCC30299</strain>
    </source>
</reference>
<protein>
    <recommendedName>
        <fullName evidence="5">Divalent-cation tolerance protein CutA</fullName>
    </recommendedName>
</protein>
<dbReference type="GO" id="GO:0005507">
    <property type="term" value="F:copper ion binding"/>
    <property type="evidence" value="ECO:0007669"/>
    <property type="project" value="TreeGrafter"/>
</dbReference>
<dbReference type="PANTHER" id="PTHR23419:SF8">
    <property type="entry name" value="FI09726P"/>
    <property type="match status" value="1"/>
</dbReference>
<dbReference type="GO" id="GO:0010038">
    <property type="term" value="P:response to metal ion"/>
    <property type="evidence" value="ECO:0007669"/>
    <property type="project" value="InterPro"/>
</dbReference>
<dbReference type="EMBL" id="CAJZBQ010000028">
    <property type="protein sequence ID" value="CAG9321488.1"/>
    <property type="molecule type" value="Genomic_DNA"/>
</dbReference>
<feature type="chain" id="PRO_5043672811" description="Divalent-cation tolerance protein CutA" evidence="2">
    <location>
        <begin position="23"/>
        <end position="126"/>
    </location>
</feature>
<dbReference type="InterPro" id="IPR004323">
    <property type="entry name" value="Ion_tolerance_CutA"/>
</dbReference>
<dbReference type="Pfam" id="PF03091">
    <property type="entry name" value="CutA1"/>
    <property type="match status" value="1"/>
</dbReference>
<keyword evidence="2" id="KW-0732">Signal</keyword>
<evidence type="ECO:0000313" key="3">
    <source>
        <dbReference type="EMBL" id="CAG9321488.1"/>
    </source>
</evidence>
<feature type="signal peptide" evidence="2">
    <location>
        <begin position="1"/>
        <end position="22"/>
    </location>
</feature>
<dbReference type="InterPro" id="IPR015867">
    <property type="entry name" value="N-reg_PII/ATP_PRibTrfase_C"/>
</dbReference>
<gene>
    <name evidence="3" type="ORF">BSTOLATCC_MIC28768</name>
</gene>
<comment type="caution">
    <text evidence="3">The sequence shown here is derived from an EMBL/GenBank/DDBJ whole genome shotgun (WGS) entry which is preliminary data.</text>
</comment>
<dbReference type="Gene3D" id="3.30.70.120">
    <property type="match status" value="1"/>
</dbReference>
<evidence type="ECO:0000256" key="1">
    <source>
        <dbReference type="ARBA" id="ARBA00010169"/>
    </source>
</evidence>
<evidence type="ECO:0000313" key="4">
    <source>
        <dbReference type="Proteomes" id="UP001162131"/>
    </source>
</evidence>
<evidence type="ECO:0000256" key="2">
    <source>
        <dbReference type="SAM" id="SignalP"/>
    </source>
</evidence>
<proteinExistence type="inferred from homology"/>
<dbReference type="Proteomes" id="UP001162131">
    <property type="component" value="Unassembled WGS sequence"/>
</dbReference>
<dbReference type="InterPro" id="IPR011322">
    <property type="entry name" value="N-reg_PII-like_a/b"/>
</dbReference>
<dbReference type="PANTHER" id="PTHR23419">
    <property type="entry name" value="DIVALENT CATION TOLERANCE CUTA-RELATED"/>
    <property type="match status" value="1"/>
</dbReference>
<dbReference type="AlphaFoldDB" id="A0AAU9J2S5"/>
<name>A0AAU9J2S5_9CILI</name>
<evidence type="ECO:0008006" key="5">
    <source>
        <dbReference type="Google" id="ProtNLM"/>
    </source>
</evidence>
<dbReference type="SUPFAM" id="SSF54913">
    <property type="entry name" value="GlnB-like"/>
    <property type="match status" value="1"/>
</dbReference>